<accession>A0A6L2ZQ75</accession>
<dbReference type="InterPro" id="IPR024079">
    <property type="entry name" value="MetalloPept_cat_dom_sf"/>
</dbReference>
<evidence type="ECO:0000256" key="1">
    <source>
        <dbReference type="ARBA" id="ARBA00022670"/>
    </source>
</evidence>
<dbReference type="InterPro" id="IPR001818">
    <property type="entry name" value="Pept_M10_metallopeptidase"/>
</dbReference>
<reference evidence="7 8" key="1">
    <citation type="submission" date="2020-06" db="EMBL/GenBank/DDBJ databases">
        <title>The genome sequence of Candidatus Regiella insecticola strain Tut.</title>
        <authorList>
            <person name="Nikoh N."/>
            <person name="Tsuchida T."/>
            <person name="Koga R."/>
            <person name="Oshima K."/>
            <person name="Hattori M."/>
            <person name="Fukatsu T."/>
        </authorList>
    </citation>
    <scope>NUCLEOTIDE SEQUENCE [LARGE SCALE GENOMIC DNA]</scope>
    <source>
        <strain evidence="7 8">Tut</strain>
    </source>
</reference>
<sequence length="411" mass="49322">MKKKIKDLVKGLKSGYRWSKNIGEELVLKFKYLTPRYHDLIHKGYKSYTNLTPFTEEQREITQFVIDEIAVKTGLEFKMVEGTEFSNLTFGNFTYKATKDTENRLVGFAFFPNNYSGVSPIWVNFANMNNFKEIITHEIGHAIGLQHFTQAGYSSADSIMWPIISSTTELQPADILALQQLYGEDTNSYPEEREKILKRQQERKKKRELREKEQKKRRAAQEQAEQLLAKERKRHQQELQERASKLAREREIALRQEQEWIRLEQKRVNKRRAAREEELRQAREAAEEKRQRQMEERAKEEARIVKEHEEQWQRMEEERRQMEKERKKQWERIKEERAQRKREYDQGYIKRREQRERERNEKQLPAENYLAQDMSSFTFHSSLQGSFQGRLINRGDEQSHKGFFSEGISSC</sequence>
<dbReference type="PANTHER" id="PTHR10201">
    <property type="entry name" value="MATRIX METALLOPROTEINASE"/>
    <property type="match status" value="1"/>
</dbReference>
<feature type="domain" description="Peptidase metallopeptidase" evidence="6">
    <location>
        <begin position="14"/>
        <end position="184"/>
    </location>
</feature>
<keyword evidence="2" id="KW-0479">Metal-binding</keyword>
<evidence type="ECO:0000256" key="5">
    <source>
        <dbReference type="SAM" id="MobiDB-lite"/>
    </source>
</evidence>
<dbReference type="Gene3D" id="3.40.390.10">
    <property type="entry name" value="Collagenase (Catalytic Domain)"/>
    <property type="match status" value="1"/>
</dbReference>
<name>A0A6L2ZQ75_9ENTR</name>
<dbReference type="Pfam" id="PF00413">
    <property type="entry name" value="Peptidase_M10"/>
    <property type="match status" value="1"/>
</dbReference>
<dbReference type="GO" id="GO:0008270">
    <property type="term" value="F:zinc ion binding"/>
    <property type="evidence" value="ECO:0007669"/>
    <property type="project" value="InterPro"/>
</dbReference>
<dbReference type="SMART" id="SM00235">
    <property type="entry name" value="ZnMc"/>
    <property type="match status" value="1"/>
</dbReference>
<gene>
    <name evidence="7" type="ORF">RINTU1_27600</name>
</gene>
<dbReference type="GO" id="GO:0004222">
    <property type="term" value="F:metalloendopeptidase activity"/>
    <property type="evidence" value="ECO:0007669"/>
    <property type="project" value="InterPro"/>
</dbReference>
<keyword evidence="3" id="KW-0378">Hydrolase</keyword>
<keyword evidence="1" id="KW-0645">Protease</keyword>
<evidence type="ECO:0000256" key="2">
    <source>
        <dbReference type="ARBA" id="ARBA00022723"/>
    </source>
</evidence>
<feature type="region of interest" description="Disordered" evidence="5">
    <location>
        <begin position="199"/>
        <end position="224"/>
    </location>
</feature>
<evidence type="ECO:0000259" key="6">
    <source>
        <dbReference type="SMART" id="SM00235"/>
    </source>
</evidence>
<evidence type="ECO:0000313" key="8">
    <source>
        <dbReference type="Proteomes" id="UP000504714"/>
    </source>
</evidence>
<dbReference type="InterPro" id="IPR021190">
    <property type="entry name" value="Pept_M10A"/>
</dbReference>
<dbReference type="EMBL" id="BLXO01000006">
    <property type="protein sequence ID" value="GFN46936.1"/>
    <property type="molecule type" value="Genomic_DNA"/>
</dbReference>
<dbReference type="Proteomes" id="UP000504714">
    <property type="component" value="Unassembled WGS sequence"/>
</dbReference>
<organism evidence="7 8">
    <name type="scientific">Candidatus Regiella insecticola</name>
    <dbReference type="NCBI Taxonomy" id="138073"/>
    <lineage>
        <taxon>Bacteria</taxon>
        <taxon>Pseudomonadati</taxon>
        <taxon>Pseudomonadota</taxon>
        <taxon>Gammaproteobacteria</taxon>
        <taxon>Enterobacterales</taxon>
        <taxon>Enterobacteriaceae</taxon>
        <taxon>aphid secondary symbionts</taxon>
        <taxon>Candidatus Regiella</taxon>
    </lineage>
</organism>
<evidence type="ECO:0000256" key="4">
    <source>
        <dbReference type="ARBA" id="ARBA00022833"/>
    </source>
</evidence>
<dbReference type="AlphaFoldDB" id="A0A6L2ZQ75"/>
<dbReference type="GO" id="GO:0031012">
    <property type="term" value="C:extracellular matrix"/>
    <property type="evidence" value="ECO:0007669"/>
    <property type="project" value="InterPro"/>
</dbReference>
<keyword evidence="4" id="KW-0862">Zinc</keyword>
<protein>
    <submittedName>
        <fullName evidence="7">Membrane protein involved in colicin uptake</fullName>
    </submittedName>
</protein>
<evidence type="ECO:0000256" key="3">
    <source>
        <dbReference type="ARBA" id="ARBA00022801"/>
    </source>
</evidence>
<dbReference type="SUPFAM" id="SSF55486">
    <property type="entry name" value="Metalloproteases ('zincins'), catalytic domain"/>
    <property type="match status" value="1"/>
</dbReference>
<dbReference type="PRINTS" id="PR00138">
    <property type="entry name" value="MATRIXIN"/>
</dbReference>
<dbReference type="InterPro" id="IPR006026">
    <property type="entry name" value="Peptidase_Metallo"/>
</dbReference>
<comment type="caution">
    <text evidence="7">The sequence shown here is derived from an EMBL/GenBank/DDBJ whole genome shotgun (WGS) entry which is preliminary data.</text>
</comment>
<dbReference type="RefSeq" id="WP_176488513.1">
    <property type="nucleotide sequence ID" value="NZ_BLXO01000006.1"/>
</dbReference>
<evidence type="ECO:0000313" key="7">
    <source>
        <dbReference type="EMBL" id="GFN46936.1"/>
    </source>
</evidence>
<feature type="region of interest" description="Disordered" evidence="5">
    <location>
        <begin position="312"/>
        <end position="364"/>
    </location>
</feature>
<dbReference type="GO" id="GO:0006508">
    <property type="term" value="P:proteolysis"/>
    <property type="evidence" value="ECO:0007669"/>
    <property type="project" value="UniProtKB-KW"/>
</dbReference>
<proteinExistence type="predicted"/>